<dbReference type="EMBL" id="CAUYUJ010017250">
    <property type="protein sequence ID" value="CAK0873192.1"/>
    <property type="molecule type" value="Genomic_DNA"/>
</dbReference>
<feature type="compositionally biased region" description="Low complexity" evidence="1">
    <location>
        <begin position="131"/>
        <end position="141"/>
    </location>
</feature>
<feature type="compositionally biased region" description="Basic and acidic residues" evidence="1">
    <location>
        <begin position="229"/>
        <end position="240"/>
    </location>
</feature>
<evidence type="ECO:0000256" key="1">
    <source>
        <dbReference type="SAM" id="MobiDB-lite"/>
    </source>
</evidence>
<feature type="compositionally biased region" description="Low complexity" evidence="1">
    <location>
        <begin position="48"/>
        <end position="60"/>
    </location>
</feature>
<evidence type="ECO:0000313" key="3">
    <source>
        <dbReference type="Proteomes" id="UP001189429"/>
    </source>
</evidence>
<keyword evidence="3" id="KW-1185">Reference proteome</keyword>
<sequence>AASPRRSSALLPGRPRCPAKRLPGRLGSPDVRAPLLHSSAPPRPPPRAAHAPVPRSAPSPRGRRPPWPPPRRRSLPGGVRLLGPGRGHVEVPGGAAAPRRERVRPRGRRGPAPGLRAGRAPGGRGPGPGVLAGPAHAAVPAGGPPRPGEGGARPGAVRRGLRGLALRAPRRAAWHLREAGRLAAVAHGVPERRRAAAPGGGRAAVVPVGRSEGLHGGAGDAVGPARSEASPRGRALRERPIGGGDGRSAAAASAWRAAAARHGGARCCGGSPGFIPLAPRRGTCATLCACFAAREHR</sequence>
<accession>A0ABN9VLG0</accession>
<gene>
    <name evidence="2" type="ORF">PCOR1329_LOCUS58460</name>
</gene>
<reference evidence="2" key="1">
    <citation type="submission" date="2023-10" db="EMBL/GenBank/DDBJ databases">
        <authorList>
            <person name="Chen Y."/>
            <person name="Shah S."/>
            <person name="Dougan E. K."/>
            <person name="Thang M."/>
            <person name="Chan C."/>
        </authorList>
    </citation>
    <scope>NUCLEOTIDE SEQUENCE [LARGE SCALE GENOMIC DNA]</scope>
</reference>
<feature type="compositionally biased region" description="Low complexity" evidence="1">
    <location>
        <begin position="110"/>
        <end position="119"/>
    </location>
</feature>
<proteinExistence type="predicted"/>
<feature type="non-terminal residue" evidence="2">
    <location>
        <position position="1"/>
    </location>
</feature>
<feature type="region of interest" description="Disordered" evidence="1">
    <location>
        <begin position="1"/>
        <end position="156"/>
    </location>
</feature>
<name>A0ABN9VLG0_9DINO</name>
<dbReference type="Proteomes" id="UP001189429">
    <property type="component" value="Unassembled WGS sequence"/>
</dbReference>
<evidence type="ECO:0000313" key="2">
    <source>
        <dbReference type="EMBL" id="CAK0873192.1"/>
    </source>
</evidence>
<organism evidence="2 3">
    <name type="scientific">Prorocentrum cordatum</name>
    <dbReference type="NCBI Taxonomy" id="2364126"/>
    <lineage>
        <taxon>Eukaryota</taxon>
        <taxon>Sar</taxon>
        <taxon>Alveolata</taxon>
        <taxon>Dinophyceae</taxon>
        <taxon>Prorocentrales</taxon>
        <taxon>Prorocentraceae</taxon>
        <taxon>Prorocentrum</taxon>
    </lineage>
</organism>
<comment type="caution">
    <text evidence="2">The sequence shown here is derived from an EMBL/GenBank/DDBJ whole genome shotgun (WGS) entry which is preliminary data.</text>
</comment>
<feature type="non-terminal residue" evidence="2">
    <location>
        <position position="297"/>
    </location>
</feature>
<protein>
    <submittedName>
        <fullName evidence="2">Uncharacterized protein</fullName>
    </submittedName>
</protein>
<feature type="region of interest" description="Disordered" evidence="1">
    <location>
        <begin position="215"/>
        <end position="248"/>
    </location>
</feature>
<feature type="compositionally biased region" description="Gly residues" evidence="1">
    <location>
        <begin position="120"/>
        <end position="130"/>
    </location>
</feature>